<evidence type="ECO:0000259" key="3">
    <source>
        <dbReference type="SMART" id="SM01008"/>
    </source>
</evidence>
<gene>
    <name evidence="4" type="ORF">AC812_14855</name>
</gene>
<dbReference type="EMBL" id="LGHJ01000020">
    <property type="protein sequence ID" value="KPL73652.1"/>
    <property type="molecule type" value="Genomic_DNA"/>
</dbReference>
<dbReference type="AlphaFoldDB" id="A0A0P6XEQ4"/>
<feature type="domain" description="Aldehyde oxidase/xanthine dehydrogenase a/b hammerhead" evidence="3">
    <location>
        <begin position="20"/>
        <end position="124"/>
    </location>
</feature>
<evidence type="ECO:0000313" key="5">
    <source>
        <dbReference type="Proteomes" id="UP000050514"/>
    </source>
</evidence>
<dbReference type="GO" id="GO:0016491">
    <property type="term" value="F:oxidoreductase activity"/>
    <property type="evidence" value="ECO:0007669"/>
    <property type="project" value="UniProtKB-KW"/>
</dbReference>
<accession>A0A0P6XEQ4</accession>
<dbReference type="OrthoDB" id="9759791at2"/>
<dbReference type="Gene3D" id="3.30.365.10">
    <property type="entry name" value="Aldehyde oxidase/xanthine dehydrogenase, molybdopterin binding domain"/>
    <property type="match status" value="4"/>
</dbReference>
<dbReference type="Pfam" id="PF01315">
    <property type="entry name" value="Ald_Xan_dh_C"/>
    <property type="match status" value="1"/>
</dbReference>
<dbReference type="PANTHER" id="PTHR11908:SF132">
    <property type="entry name" value="ALDEHYDE OXIDASE 1-RELATED"/>
    <property type="match status" value="1"/>
</dbReference>
<evidence type="ECO:0000256" key="2">
    <source>
        <dbReference type="ARBA" id="ARBA00023002"/>
    </source>
</evidence>
<dbReference type="InterPro" id="IPR008274">
    <property type="entry name" value="AldOxase/xan_DH_MoCoBD1"/>
</dbReference>
<dbReference type="STRING" id="360411.AC812_14855"/>
<keyword evidence="1" id="KW-0500">Molybdenum</keyword>
<dbReference type="InterPro" id="IPR016208">
    <property type="entry name" value="Ald_Oxase/xanthine_DH-like"/>
</dbReference>
<dbReference type="SUPFAM" id="SSF54665">
    <property type="entry name" value="CO dehydrogenase molybdoprotein N-domain-like"/>
    <property type="match status" value="1"/>
</dbReference>
<keyword evidence="2" id="KW-0560">Oxidoreductase</keyword>
<reference evidence="4 5" key="1">
    <citation type="submission" date="2015-07" db="EMBL/GenBank/DDBJ databases">
        <title>Draft genome of Bellilinea caldifistulae DSM 17877.</title>
        <authorList>
            <person name="Hemp J."/>
            <person name="Ward L.M."/>
            <person name="Pace L.A."/>
            <person name="Fischer W.W."/>
        </authorList>
    </citation>
    <scope>NUCLEOTIDE SEQUENCE [LARGE SCALE GENOMIC DNA]</scope>
    <source>
        <strain evidence="4 5">GOMI-1</strain>
    </source>
</reference>
<evidence type="ECO:0000313" key="4">
    <source>
        <dbReference type="EMBL" id="KPL73652.1"/>
    </source>
</evidence>
<name>A0A0P6XEQ4_9CHLR</name>
<dbReference type="Pfam" id="PF20256">
    <property type="entry name" value="MoCoBD_2"/>
    <property type="match status" value="1"/>
</dbReference>
<keyword evidence="5" id="KW-1185">Reference proteome</keyword>
<dbReference type="InterPro" id="IPR036856">
    <property type="entry name" value="Ald_Oxase/Xan_DH_a/b_sf"/>
</dbReference>
<dbReference type="PATRIC" id="fig|360411.5.peg.787"/>
<evidence type="ECO:0000256" key="1">
    <source>
        <dbReference type="ARBA" id="ARBA00022505"/>
    </source>
</evidence>
<organism evidence="4 5">
    <name type="scientific">Bellilinea caldifistulae</name>
    <dbReference type="NCBI Taxonomy" id="360411"/>
    <lineage>
        <taxon>Bacteria</taxon>
        <taxon>Bacillati</taxon>
        <taxon>Chloroflexota</taxon>
        <taxon>Anaerolineae</taxon>
        <taxon>Anaerolineales</taxon>
        <taxon>Anaerolineaceae</taxon>
        <taxon>Bellilinea</taxon>
    </lineage>
</organism>
<dbReference type="InterPro" id="IPR037165">
    <property type="entry name" value="AldOxase/xan_DH_Mopterin-bd_sf"/>
</dbReference>
<dbReference type="Pfam" id="PF02738">
    <property type="entry name" value="MoCoBD_1"/>
    <property type="match status" value="1"/>
</dbReference>
<dbReference type="RefSeq" id="WP_061915123.1">
    <property type="nucleotide sequence ID" value="NZ_DF967971.1"/>
</dbReference>
<dbReference type="PANTHER" id="PTHR11908">
    <property type="entry name" value="XANTHINE DEHYDROGENASE"/>
    <property type="match status" value="1"/>
</dbReference>
<comment type="caution">
    <text evidence="4">The sequence shown here is derived from an EMBL/GenBank/DDBJ whole genome shotgun (WGS) entry which is preliminary data.</text>
</comment>
<dbReference type="InterPro" id="IPR000674">
    <property type="entry name" value="Ald_Oxase/Xan_DH_a/b"/>
</dbReference>
<dbReference type="Proteomes" id="UP000050514">
    <property type="component" value="Unassembled WGS sequence"/>
</dbReference>
<dbReference type="SUPFAM" id="SSF56003">
    <property type="entry name" value="Molybdenum cofactor-binding domain"/>
    <property type="match status" value="1"/>
</dbReference>
<sequence length="777" mass="86198">MAYKYLGKSYIRPDAINKVTGKAVFLDDIRLPGMLHAAILRPKYAHARILSIDTSEAEKCPGVVKVVTGKGCTYRYGDNIRDLVPMAIDKVRHIGEPVAAVIADTPRHAYAALDKIKVEYDPLPVYIDARQAMSEDAVLIHEELGEYWHLPTLNPKPGTNIANVYHLKKGRGEEGFEEADVIIEGEFNYPFGSCAALEPHGSIVWFKEDRTIEIWSSSICPFIIRDDIAHSYGVPVSDVRVHIPDIGGCFGYKSDITVEQTIAWIASFVPGRPVKWVASRKEDITSTLLAHGIRTVMKIGAKRDGKLVALKTTVYHSGGAYSDTAVNVTIAATHNSTGPYEFEHCDLTGYTVYTNTPPVGAFRGYGHPEPQFATERMMDMLARKLNMDPFELRRKNYLREGSTNSLGERMWKSNGDMQACAERVQQIVFGKPKEKQEDDQFYYGRGFAALMKSPKGAPFSTKGCYMKMNIDGSVSVNMGGAEVGQGLRTVVRQIAAEALKIPPEKVRCYNEIDTQFSPYEWQTIGSMFTMQGGRAIVRAAEKLIQGLKKTAAQVLRTDEDYLEYDGEYVYLRSDPSIRVPVTQLARGYITDNGITIGDLAQSVADARLPRYSNPDQNGQGNLGVTYTFGAQAAEIRIEKKTGRIYVDHFASVFDVGQVINPIQIRGTVLGGVLMGLGAALYEEVKFDEEGRILNPHYFQYHIPTYKEAPQQTIEFIETPDPIGAFGARGIGEHPVIGVPPAILNAIYDAIGVDFYEIPVTPEKIKQALEARTEKEYA</sequence>
<protein>
    <recommendedName>
        <fullName evidence="3">Aldehyde oxidase/xanthine dehydrogenase a/b hammerhead domain-containing protein</fullName>
    </recommendedName>
</protein>
<dbReference type="GO" id="GO:0005506">
    <property type="term" value="F:iron ion binding"/>
    <property type="evidence" value="ECO:0007669"/>
    <property type="project" value="InterPro"/>
</dbReference>
<dbReference type="SMART" id="SM01008">
    <property type="entry name" value="Ald_Xan_dh_C"/>
    <property type="match status" value="1"/>
</dbReference>
<dbReference type="InterPro" id="IPR046867">
    <property type="entry name" value="AldOxase/xan_DH_MoCoBD2"/>
</dbReference>
<proteinExistence type="predicted"/>
<dbReference type="Gene3D" id="3.90.1170.50">
    <property type="entry name" value="Aldehyde oxidase/xanthine dehydrogenase, a/b hammerhead"/>
    <property type="match status" value="1"/>
</dbReference>